<keyword evidence="4" id="KW-1185">Reference proteome</keyword>
<feature type="compositionally biased region" description="Low complexity" evidence="1">
    <location>
        <begin position="31"/>
        <end position="75"/>
    </location>
</feature>
<organism evidence="3 4">
    <name type="scientific">Nannocystis punicea</name>
    <dbReference type="NCBI Taxonomy" id="2995304"/>
    <lineage>
        <taxon>Bacteria</taxon>
        <taxon>Pseudomonadati</taxon>
        <taxon>Myxococcota</taxon>
        <taxon>Polyangia</taxon>
        <taxon>Nannocystales</taxon>
        <taxon>Nannocystaceae</taxon>
        <taxon>Nannocystis</taxon>
    </lineage>
</organism>
<name>A0ABY7HCF2_9BACT</name>
<reference evidence="3" key="1">
    <citation type="submission" date="2022-11" db="EMBL/GenBank/DDBJ databases">
        <title>Minimal conservation of predation-associated metabolite biosynthetic gene clusters underscores biosynthetic potential of Myxococcota including descriptions for ten novel species: Archangium lansinium sp. nov., Myxococcus landrumus sp. nov., Nannocystis bai.</title>
        <authorList>
            <person name="Ahearne A."/>
            <person name="Stevens C."/>
            <person name="Dowd S."/>
        </authorList>
    </citation>
    <scope>NUCLEOTIDE SEQUENCE</scope>
    <source>
        <strain evidence="3">Fl3</strain>
    </source>
</reference>
<sequence>MTLDFKFPGTAPLLALVAALAACGPSKSDTTDTSTTDASTTSEPPAGTGTDTDTTGTTTDPTTTDATPTTTADAPTLCADAKTEAECMAATEMDEEQGLACRWAEVLRFTPTDGADGCGFEPAGGVCVLASSEEGGAGCAGFWREVGPGQIDFAMWDCGTPEPDEWQGCFDVEMDSPGSAACLCMNGGG</sequence>
<feature type="chain" id="PRO_5046251069" evidence="2">
    <location>
        <begin position="29"/>
        <end position="189"/>
    </location>
</feature>
<proteinExistence type="predicted"/>
<dbReference type="RefSeq" id="WP_269039323.1">
    <property type="nucleotide sequence ID" value="NZ_CP114040.1"/>
</dbReference>
<keyword evidence="2" id="KW-0732">Signal</keyword>
<accession>A0ABY7HCF2</accession>
<protein>
    <submittedName>
        <fullName evidence="3">Uncharacterized protein</fullName>
    </submittedName>
</protein>
<evidence type="ECO:0000313" key="4">
    <source>
        <dbReference type="Proteomes" id="UP001164459"/>
    </source>
</evidence>
<dbReference type="Proteomes" id="UP001164459">
    <property type="component" value="Chromosome"/>
</dbReference>
<feature type="signal peptide" evidence="2">
    <location>
        <begin position="1"/>
        <end position="28"/>
    </location>
</feature>
<gene>
    <name evidence="3" type="ORF">O0S08_12495</name>
</gene>
<dbReference type="EMBL" id="CP114040">
    <property type="protein sequence ID" value="WAS96960.1"/>
    <property type="molecule type" value="Genomic_DNA"/>
</dbReference>
<evidence type="ECO:0000256" key="1">
    <source>
        <dbReference type="SAM" id="MobiDB-lite"/>
    </source>
</evidence>
<dbReference type="PROSITE" id="PS51257">
    <property type="entry name" value="PROKAR_LIPOPROTEIN"/>
    <property type="match status" value="1"/>
</dbReference>
<feature type="region of interest" description="Disordered" evidence="1">
    <location>
        <begin position="25"/>
        <end position="75"/>
    </location>
</feature>
<evidence type="ECO:0000313" key="3">
    <source>
        <dbReference type="EMBL" id="WAS96960.1"/>
    </source>
</evidence>
<evidence type="ECO:0000256" key="2">
    <source>
        <dbReference type="SAM" id="SignalP"/>
    </source>
</evidence>